<evidence type="ECO:0000256" key="2">
    <source>
        <dbReference type="ARBA" id="ARBA00006283"/>
    </source>
</evidence>
<dbReference type="GO" id="GO:0005634">
    <property type="term" value="C:nucleus"/>
    <property type="evidence" value="ECO:0007669"/>
    <property type="project" value="UniProtKB-SubCell"/>
</dbReference>
<evidence type="ECO:0000256" key="6">
    <source>
        <dbReference type="ARBA" id="ARBA00023242"/>
    </source>
</evidence>
<keyword evidence="10" id="KW-1185">Reference proteome</keyword>
<accession>F2SS66</accession>
<evidence type="ECO:0000256" key="3">
    <source>
        <dbReference type="ARBA" id="ARBA00022491"/>
    </source>
</evidence>
<proteinExistence type="inferred from homology"/>
<evidence type="ECO:0000256" key="7">
    <source>
        <dbReference type="SAM" id="MobiDB-lite"/>
    </source>
</evidence>
<dbReference type="PANTHER" id="PTHR13286">
    <property type="entry name" value="SAP30"/>
    <property type="match status" value="1"/>
</dbReference>
<keyword evidence="6" id="KW-0539">Nucleus</keyword>
<dbReference type="VEuPathDB" id="FungiDB:TERG_05914"/>
<evidence type="ECO:0000313" key="10">
    <source>
        <dbReference type="Proteomes" id="UP000008864"/>
    </source>
</evidence>
<feature type="region of interest" description="Disordered" evidence="7">
    <location>
        <begin position="1"/>
        <end position="98"/>
    </location>
</feature>
<evidence type="ECO:0000313" key="9">
    <source>
        <dbReference type="EMBL" id="EGD89677.1"/>
    </source>
</evidence>
<feature type="region of interest" description="Disordered" evidence="7">
    <location>
        <begin position="159"/>
        <end position="199"/>
    </location>
</feature>
<evidence type="ECO:0000256" key="4">
    <source>
        <dbReference type="ARBA" id="ARBA00023015"/>
    </source>
</evidence>
<dbReference type="InterPro" id="IPR024145">
    <property type="entry name" value="His_deAcase_SAP30/SAP30L"/>
</dbReference>
<dbReference type="OrthoDB" id="510958at2759"/>
<dbReference type="AlphaFoldDB" id="F2SS66"/>
<evidence type="ECO:0000259" key="8">
    <source>
        <dbReference type="Pfam" id="PF13867"/>
    </source>
</evidence>
<dbReference type="InParanoid" id="F2SS66"/>
<organism evidence="9 10">
    <name type="scientific">Trichophyton rubrum (strain ATCC MYA-4607 / CBS 118892)</name>
    <name type="common">Athlete's foot fungus</name>
    <dbReference type="NCBI Taxonomy" id="559305"/>
    <lineage>
        <taxon>Eukaryota</taxon>
        <taxon>Fungi</taxon>
        <taxon>Dikarya</taxon>
        <taxon>Ascomycota</taxon>
        <taxon>Pezizomycotina</taxon>
        <taxon>Eurotiomycetes</taxon>
        <taxon>Eurotiomycetidae</taxon>
        <taxon>Onygenales</taxon>
        <taxon>Arthrodermataceae</taxon>
        <taxon>Trichophyton</taxon>
    </lineage>
</organism>
<dbReference type="HOGENOM" id="CLU_090091_2_0_1"/>
<evidence type="ECO:0000256" key="5">
    <source>
        <dbReference type="ARBA" id="ARBA00023163"/>
    </source>
</evidence>
<feature type="compositionally biased region" description="Low complexity" evidence="7">
    <location>
        <begin position="8"/>
        <end position="38"/>
    </location>
</feature>
<keyword evidence="5" id="KW-0804">Transcription</keyword>
<dbReference type="OMA" id="HEYRYAY"/>
<dbReference type="PANTHER" id="PTHR13286:SF23">
    <property type="entry name" value="HISTONE DEACETYLASE COMPLEX SUBUNIT SAP30 SIN3 BINDING DOMAIN-CONTAINING PROTEIN"/>
    <property type="match status" value="1"/>
</dbReference>
<dbReference type="RefSeq" id="XP_003234046.1">
    <property type="nucleotide sequence ID" value="XM_003233998.2"/>
</dbReference>
<keyword evidence="4" id="KW-0805">Transcription regulation</keyword>
<comment type="similarity">
    <text evidence="2">Belongs to the SAP30 family.</text>
</comment>
<sequence length="270" mass="28892">MAPPRQRPVSTTATSAGAGAVSAGASAAPTSAAAAADAVPDDSRSEASSTRERQGTTKGRKSAAATTSAPSTGSNATLKEGKAPAADQRMDESGTVESQVSINWSTMPLSVLHEYRYAYNLPCPSAFSSQINSILLSQGPGLGSATAISIRRKQLLQQLQSDRQQHDDSMQIDTDTDVKSRQEASNNTGRQDKVLHRLSTPAQGRVSKAQLASAVRKHFNNTAISEQDAIARFLYKVNEERRGKEFRLRFQPYSVVADFDNCPDSFEISG</sequence>
<name>F2SS66_TRIRC</name>
<dbReference type="InterPro" id="IPR038291">
    <property type="entry name" value="SAP30_C_sf"/>
</dbReference>
<evidence type="ECO:0000256" key="1">
    <source>
        <dbReference type="ARBA" id="ARBA00004123"/>
    </source>
</evidence>
<dbReference type="Pfam" id="PF13867">
    <property type="entry name" value="SAP30_Sin3_bdg"/>
    <property type="match status" value="1"/>
</dbReference>
<dbReference type="GeneID" id="10375902"/>
<dbReference type="Gene3D" id="6.10.160.20">
    <property type="match status" value="1"/>
</dbReference>
<feature type="compositionally biased region" description="Basic and acidic residues" evidence="7">
    <location>
        <begin position="41"/>
        <end position="55"/>
    </location>
</feature>
<dbReference type="eggNOG" id="ENOG502RZ9X">
    <property type="taxonomic scope" value="Eukaryota"/>
</dbReference>
<feature type="domain" description="Histone deacetylase complex subunit SAP30 Sin3 binding" evidence="8">
    <location>
        <begin position="203"/>
        <end position="237"/>
    </location>
</feature>
<dbReference type="InterPro" id="IPR025718">
    <property type="entry name" value="SAP30_Sin3-bd"/>
</dbReference>
<dbReference type="EMBL" id="GG700653">
    <property type="protein sequence ID" value="EGD89677.1"/>
    <property type="molecule type" value="Genomic_DNA"/>
</dbReference>
<reference evidence="10" key="1">
    <citation type="journal article" date="2012" name="MBio">
        <title>Comparative genome analysis of Trichophyton rubrum and related dermatophytes reveals candidate genes involved in infection.</title>
        <authorList>
            <person name="Martinez D.A."/>
            <person name="Oliver B.G."/>
            <person name="Graeser Y."/>
            <person name="Goldberg J.M."/>
            <person name="Li W."/>
            <person name="Martinez-Rossi N.M."/>
            <person name="Monod M."/>
            <person name="Shelest E."/>
            <person name="Barton R.C."/>
            <person name="Birch E."/>
            <person name="Brakhage A.A."/>
            <person name="Chen Z."/>
            <person name="Gurr S.J."/>
            <person name="Heiman D."/>
            <person name="Heitman J."/>
            <person name="Kosti I."/>
            <person name="Rossi A."/>
            <person name="Saif S."/>
            <person name="Samalova M."/>
            <person name="Saunders C.W."/>
            <person name="Shea T."/>
            <person name="Summerbell R.C."/>
            <person name="Xu J."/>
            <person name="Young S."/>
            <person name="Zeng Q."/>
            <person name="Birren B.W."/>
            <person name="Cuomo C.A."/>
            <person name="White T.C."/>
        </authorList>
    </citation>
    <scope>NUCLEOTIDE SEQUENCE [LARGE SCALE GENOMIC DNA]</scope>
    <source>
        <strain evidence="10">ATCC MYA-4607 / CBS 118892</strain>
    </source>
</reference>
<keyword evidence="3" id="KW-0678">Repressor</keyword>
<dbReference type="Proteomes" id="UP000008864">
    <property type="component" value="Unassembled WGS sequence"/>
</dbReference>
<feature type="compositionally biased region" description="Low complexity" evidence="7">
    <location>
        <begin position="62"/>
        <end position="77"/>
    </location>
</feature>
<protein>
    <recommendedName>
        <fullName evidence="8">Histone deacetylase complex subunit SAP30 Sin3 binding domain-containing protein</fullName>
    </recommendedName>
</protein>
<comment type="subcellular location">
    <subcellularLocation>
        <location evidence="1">Nucleus</location>
    </subcellularLocation>
</comment>
<gene>
    <name evidence="9" type="ORF">TERG_05914</name>
</gene>